<feature type="region of interest" description="Disordered" evidence="1">
    <location>
        <begin position="1"/>
        <end position="25"/>
    </location>
</feature>
<evidence type="ECO:0000256" key="1">
    <source>
        <dbReference type="SAM" id="MobiDB-lite"/>
    </source>
</evidence>
<keyword evidence="3" id="KW-1185">Reference proteome</keyword>
<protein>
    <submittedName>
        <fullName evidence="2">Uncharacterized protein</fullName>
    </submittedName>
</protein>
<sequence length="476" mass="54441">MQLEETPWSTSSIRDLPAEHSTAQRRNSRLHSVVRLLDSRIGEPGSVRSEVLPWESCPDDAAGRRIFSGDLPFPPALSFRRCPILNSLHLHRVSRLRCQPFEKYALCQQYPRRSSRESRANNVKQRWRQHWRNTRIEKWMHFEEMYRSMATPATFRTCEYPSVNLPGPEPCSCPRWGVGVIPLSHPAFDTFWRGLAQSSPSTVTPDNQCAVDIEHRDPDIIYLVSSSQLSWGLKSLASGIETQQFPKRRIQFNSPTHQSLCLLPRNLQSNWCSADRLLASHQSEPGSFPGRFTPDFRKQESCRTMPLVDGFSRGSPVYPILSFRRCYILTLLSSSSALSTLLQITFHVRYVATWRTREFNDLQARLYSLMCRYVNVNCTLVVCCYSGRRRSGLSSPEVPKHRLKCIPIPAMGLQTSTIPYTFSSKEHDNGNKTSEQRSAQALTANMLETSTGQLENFYEKIRQCCHLQPTDSSTCV</sequence>
<dbReference type="EMBL" id="JARBHB010000017">
    <property type="protein sequence ID" value="KAJ8865707.1"/>
    <property type="molecule type" value="Genomic_DNA"/>
</dbReference>
<comment type="caution">
    <text evidence="2">The sequence shown here is derived from an EMBL/GenBank/DDBJ whole genome shotgun (WGS) entry which is preliminary data.</text>
</comment>
<name>A0ABQ9G2V1_9NEOP</name>
<accession>A0ABQ9G2V1</accession>
<proteinExistence type="predicted"/>
<evidence type="ECO:0000313" key="3">
    <source>
        <dbReference type="Proteomes" id="UP001159363"/>
    </source>
</evidence>
<gene>
    <name evidence="2" type="ORF">PR048_033227</name>
</gene>
<evidence type="ECO:0000313" key="2">
    <source>
        <dbReference type="EMBL" id="KAJ8865707.1"/>
    </source>
</evidence>
<organism evidence="2 3">
    <name type="scientific">Dryococelus australis</name>
    <dbReference type="NCBI Taxonomy" id="614101"/>
    <lineage>
        <taxon>Eukaryota</taxon>
        <taxon>Metazoa</taxon>
        <taxon>Ecdysozoa</taxon>
        <taxon>Arthropoda</taxon>
        <taxon>Hexapoda</taxon>
        <taxon>Insecta</taxon>
        <taxon>Pterygota</taxon>
        <taxon>Neoptera</taxon>
        <taxon>Polyneoptera</taxon>
        <taxon>Phasmatodea</taxon>
        <taxon>Verophasmatodea</taxon>
        <taxon>Anareolatae</taxon>
        <taxon>Phasmatidae</taxon>
        <taxon>Eurycanthinae</taxon>
        <taxon>Dryococelus</taxon>
    </lineage>
</organism>
<dbReference type="Proteomes" id="UP001159363">
    <property type="component" value="Chromosome 16"/>
</dbReference>
<reference evidence="2 3" key="1">
    <citation type="submission" date="2023-02" db="EMBL/GenBank/DDBJ databases">
        <title>LHISI_Scaffold_Assembly.</title>
        <authorList>
            <person name="Stuart O.P."/>
            <person name="Cleave R."/>
            <person name="Magrath M.J.L."/>
            <person name="Mikheyev A.S."/>
        </authorList>
    </citation>
    <scope>NUCLEOTIDE SEQUENCE [LARGE SCALE GENOMIC DNA]</scope>
    <source>
        <strain evidence="2">Daus_M_001</strain>
        <tissue evidence="2">Leg muscle</tissue>
    </source>
</reference>